<name>A0ABX0GWD5_9ACTN</name>
<dbReference type="Gene3D" id="1.10.287.130">
    <property type="match status" value="1"/>
</dbReference>
<evidence type="ECO:0000256" key="1">
    <source>
        <dbReference type="ARBA" id="ARBA00000085"/>
    </source>
</evidence>
<comment type="catalytic activity">
    <reaction evidence="1">
        <text>ATP + protein L-histidine = ADP + protein N-phospho-L-histidine.</text>
        <dbReference type="EC" id="2.7.13.3"/>
    </reaction>
</comment>
<feature type="domain" description="PAS" evidence="9">
    <location>
        <begin position="822"/>
        <end position="892"/>
    </location>
</feature>
<evidence type="ECO:0000256" key="6">
    <source>
        <dbReference type="ARBA" id="ARBA00022777"/>
    </source>
</evidence>
<feature type="domain" description="PAC" evidence="10">
    <location>
        <begin position="99"/>
        <end position="151"/>
    </location>
</feature>
<dbReference type="InterPro" id="IPR004358">
    <property type="entry name" value="Sig_transdc_His_kin-like_C"/>
</dbReference>
<dbReference type="InterPro" id="IPR003018">
    <property type="entry name" value="GAF"/>
</dbReference>
<dbReference type="InterPro" id="IPR052162">
    <property type="entry name" value="Sensor_kinase/Photoreceptor"/>
</dbReference>
<dbReference type="Pfam" id="PF08447">
    <property type="entry name" value="PAS_3"/>
    <property type="match status" value="3"/>
</dbReference>
<keyword evidence="12" id="KW-1185">Reference proteome</keyword>
<dbReference type="PANTHER" id="PTHR43304:SF1">
    <property type="entry name" value="PAC DOMAIN-CONTAINING PROTEIN"/>
    <property type="match status" value="1"/>
</dbReference>
<dbReference type="Gene3D" id="3.30.450.40">
    <property type="match status" value="1"/>
</dbReference>
<sequence length="1180" mass="126193">MGADTAAALQGPADGGVRERALVESEARFRSLFDSSPIGMALVGLDGSWLRVNPAVAAITGYPVDELLALDFRAIMHPDDLGADLNQARLLRDGRIPSYQQQTRYVRKDGRVVHCLLSVTLLRDEDGVPLHFLCQIVDVDAERRSRELSDVMFERSPDPTMLLGDDGRLLRANSAWERVLGWPLGELQANDVRELIHPEDREATLAAARAAAEHPGGVGHPLANRMRTKAGDYRWMEWSGALLPSEGGLMLTGRDVTPLRTTQEQFRAAFEASPIGLVIADEQGVLLRVNDAFARLLGGRPEELIARTWQELTHPDDLAEGERQSASVVAAPHAVRTFEKRFVRLDGAAVPVEISVTLLTGASGERHRFAQVQDVTARREAAARAARETGRLRTAIAVQREVTAAAGDRSRVLQLVADRAAEALPTCTGAVVGLLSGTSFRVVAATASMAAHVGREMPASGSLSGVSIRTGAALSSADTSPGPRVDAAACRVAGAESLLVEPLFAGDSVIGGLMVVSDRREAFDDADAQQLTLLADALSGALRHATDAARNVRLLQQANDALSALEASETRFRLAFDSSPLGMVLTSLQTDDAGTFLQVNAAMARITGYPASTLVGMRVHDLHHPEDLAHSLAALDVLAAGRAEQLTGEKRYRHADGHDVWVRLNVAVVRDETDAPSYLVTQVEDITAQRVAAAQLAERAQLLDLTQDAVIVRDLEGRIRYWNPAAEQIYGWPASVAMGHDVDRLLATAWPDGACRDAATKALLRDGAWQGELEHRRADGHRVTVLSRKALQRDEQGCPVAVLSINSDVTARRAAERALAASEQRFRSQFVHTSVGQLIRTVDDVIEEVNPAFAQMVGWTPGELVGRRASELYDPSTQAIRQAALAGIVAGDADSSSGEGRLVRRDGSRVDVHVNVSAIRGADGAPERFVAIFQDISDRKAAEAGRDRAMAALSEQNAQLADANQLKLDLIGMLGHEIGNPLASILGYSELALDGGAELSDDARRVLETIERNAHRLDGIVREVLALVAVDAGKLSATPEPTAVRPHLEAALAESRGGATLSCPPDSVVLVQPGHLDQILANLLSNAVKYADGATALTVSTRAGRTEIRVEDDGPGVPAPFRSRLFERFARDASTAGRVKGTGLGLYIVRELARANGGDVHYEARDAGGSAFVVSLPAPG</sequence>
<feature type="domain" description="PAC" evidence="10">
    <location>
        <begin position="646"/>
        <end position="698"/>
    </location>
</feature>
<accession>A0ABX0GWD5</accession>
<dbReference type="Pfam" id="PF13426">
    <property type="entry name" value="PAS_9"/>
    <property type="match status" value="1"/>
</dbReference>
<evidence type="ECO:0000259" key="8">
    <source>
        <dbReference type="PROSITE" id="PS50109"/>
    </source>
</evidence>
<dbReference type="Proteomes" id="UP000800981">
    <property type="component" value="Unassembled WGS sequence"/>
</dbReference>
<evidence type="ECO:0000256" key="5">
    <source>
        <dbReference type="ARBA" id="ARBA00022679"/>
    </source>
</evidence>
<feature type="domain" description="PAS" evidence="9">
    <location>
        <begin position="25"/>
        <end position="80"/>
    </location>
</feature>
<feature type="domain" description="PAS" evidence="9">
    <location>
        <begin position="695"/>
        <end position="752"/>
    </location>
</feature>
<dbReference type="Pfam" id="PF00512">
    <property type="entry name" value="HisKA"/>
    <property type="match status" value="1"/>
</dbReference>
<dbReference type="SMART" id="SM00387">
    <property type="entry name" value="HATPase_c"/>
    <property type="match status" value="1"/>
</dbReference>
<evidence type="ECO:0000256" key="3">
    <source>
        <dbReference type="ARBA" id="ARBA00012438"/>
    </source>
</evidence>
<dbReference type="PROSITE" id="PS50113">
    <property type="entry name" value="PAC"/>
    <property type="match status" value="5"/>
</dbReference>
<proteinExistence type="predicted"/>
<evidence type="ECO:0000256" key="4">
    <source>
        <dbReference type="ARBA" id="ARBA00022553"/>
    </source>
</evidence>
<organism evidence="11 12">
    <name type="scientific">Motilibacter deserti</name>
    <dbReference type="NCBI Taxonomy" id="2714956"/>
    <lineage>
        <taxon>Bacteria</taxon>
        <taxon>Bacillati</taxon>
        <taxon>Actinomycetota</taxon>
        <taxon>Actinomycetes</taxon>
        <taxon>Motilibacterales</taxon>
        <taxon>Motilibacteraceae</taxon>
        <taxon>Motilibacter</taxon>
    </lineage>
</organism>
<dbReference type="Pfam" id="PF02518">
    <property type="entry name" value="HATPase_c"/>
    <property type="match status" value="1"/>
</dbReference>
<reference evidence="11 12" key="1">
    <citation type="submission" date="2020-03" db="EMBL/GenBank/DDBJ databases">
        <title>Two novel Motilibacter sp.</title>
        <authorList>
            <person name="Liu S."/>
        </authorList>
    </citation>
    <scope>NUCLEOTIDE SEQUENCE [LARGE SCALE GENOMIC DNA]</scope>
    <source>
        <strain evidence="11 12">E257</strain>
    </source>
</reference>
<feature type="domain" description="PAC" evidence="10">
    <location>
        <begin position="896"/>
        <end position="948"/>
    </location>
</feature>
<dbReference type="InterPro" id="IPR001610">
    <property type="entry name" value="PAC"/>
</dbReference>
<dbReference type="InterPro" id="IPR035965">
    <property type="entry name" value="PAS-like_dom_sf"/>
</dbReference>
<dbReference type="Pfam" id="PF08448">
    <property type="entry name" value="PAS_4"/>
    <property type="match status" value="1"/>
</dbReference>
<keyword evidence="5" id="KW-0808">Transferase</keyword>
<dbReference type="SMART" id="SM00388">
    <property type="entry name" value="HisKA"/>
    <property type="match status" value="1"/>
</dbReference>
<dbReference type="PROSITE" id="PS50112">
    <property type="entry name" value="PAS"/>
    <property type="match status" value="6"/>
</dbReference>
<dbReference type="InterPro" id="IPR003661">
    <property type="entry name" value="HisK_dim/P_dom"/>
</dbReference>
<dbReference type="InterPro" id="IPR005467">
    <property type="entry name" value="His_kinase_dom"/>
</dbReference>
<feature type="domain" description="PAS" evidence="9">
    <location>
        <begin position="145"/>
        <end position="215"/>
    </location>
</feature>
<dbReference type="CDD" id="cd00082">
    <property type="entry name" value="HisKA"/>
    <property type="match status" value="1"/>
</dbReference>
<feature type="domain" description="Histidine kinase" evidence="8">
    <location>
        <begin position="973"/>
        <end position="1180"/>
    </location>
</feature>
<dbReference type="SMART" id="SM00065">
    <property type="entry name" value="GAF"/>
    <property type="match status" value="1"/>
</dbReference>
<evidence type="ECO:0000256" key="2">
    <source>
        <dbReference type="ARBA" id="ARBA00004236"/>
    </source>
</evidence>
<dbReference type="InterPro" id="IPR003594">
    <property type="entry name" value="HATPase_dom"/>
</dbReference>
<dbReference type="InterPro" id="IPR000014">
    <property type="entry name" value="PAS"/>
</dbReference>
<dbReference type="PANTHER" id="PTHR43304">
    <property type="entry name" value="PHYTOCHROME-LIKE PROTEIN CPH1"/>
    <property type="match status" value="1"/>
</dbReference>
<dbReference type="Gene3D" id="3.30.450.20">
    <property type="entry name" value="PAS domain"/>
    <property type="match status" value="6"/>
</dbReference>
<dbReference type="CDD" id="cd00130">
    <property type="entry name" value="PAS"/>
    <property type="match status" value="6"/>
</dbReference>
<dbReference type="NCBIfam" id="TIGR00229">
    <property type="entry name" value="sensory_box"/>
    <property type="match status" value="6"/>
</dbReference>
<dbReference type="CDD" id="cd00075">
    <property type="entry name" value="HATPase"/>
    <property type="match status" value="1"/>
</dbReference>
<evidence type="ECO:0000256" key="7">
    <source>
        <dbReference type="ARBA" id="ARBA00023012"/>
    </source>
</evidence>
<comment type="subcellular location">
    <subcellularLocation>
        <location evidence="2">Cell membrane</location>
    </subcellularLocation>
</comment>
<feature type="domain" description="PAS" evidence="9">
    <location>
        <begin position="568"/>
        <end position="642"/>
    </location>
</feature>
<feature type="domain" description="PAC" evidence="10">
    <location>
        <begin position="336"/>
        <end position="387"/>
    </location>
</feature>
<dbReference type="EC" id="2.7.13.3" evidence="3"/>
<dbReference type="PROSITE" id="PS50109">
    <property type="entry name" value="HIS_KIN"/>
    <property type="match status" value="1"/>
</dbReference>
<dbReference type="SMART" id="SM00091">
    <property type="entry name" value="PAS"/>
    <property type="match status" value="6"/>
</dbReference>
<dbReference type="SMART" id="SM00086">
    <property type="entry name" value="PAC"/>
    <property type="match status" value="6"/>
</dbReference>
<dbReference type="Gene3D" id="3.30.565.10">
    <property type="entry name" value="Histidine kinase-like ATPase, C-terminal domain"/>
    <property type="match status" value="1"/>
</dbReference>
<evidence type="ECO:0000259" key="9">
    <source>
        <dbReference type="PROSITE" id="PS50112"/>
    </source>
</evidence>
<dbReference type="EMBL" id="JAANNP010000016">
    <property type="protein sequence ID" value="NHC15112.1"/>
    <property type="molecule type" value="Genomic_DNA"/>
</dbReference>
<dbReference type="SUPFAM" id="SSF55781">
    <property type="entry name" value="GAF domain-like"/>
    <property type="match status" value="1"/>
</dbReference>
<dbReference type="SUPFAM" id="SSF55874">
    <property type="entry name" value="ATPase domain of HSP90 chaperone/DNA topoisomerase II/histidine kinase"/>
    <property type="match status" value="1"/>
</dbReference>
<dbReference type="InterPro" id="IPR013655">
    <property type="entry name" value="PAS_fold_3"/>
</dbReference>
<dbReference type="InterPro" id="IPR013656">
    <property type="entry name" value="PAS_4"/>
</dbReference>
<dbReference type="InterPro" id="IPR013767">
    <property type="entry name" value="PAS_fold"/>
</dbReference>
<keyword evidence="6" id="KW-0418">Kinase</keyword>
<evidence type="ECO:0000313" key="12">
    <source>
        <dbReference type="Proteomes" id="UP000800981"/>
    </source>
</evidence>
<keyword evidence="7" id="KW-0902">Two-component regulatory system</keyword>
<feature type="domain" description="PAS" evidence="9">
    <location>
        <begin position="262"/>
        <end position="317"/>
    </location>
</feature>
<dbReference type="InterPro" id="IPR036097">
    <property type="entry name" value="HisK_dim/P_sf"/>
</dbReference>
<dbReference type="Pfam" id="PF00989">
    <property type="entry name" value="PAS"/>
    <property type="match status" value="1"/>
</dbReference>
<dbReference type="SUPFAM" id="SSF55785">
    <property type="entry name" value="PYP-like sensor domain (PAS domain)"/>
    <property type="match status" value="6"/>
</dbReference>
<protein>
    <recommendedName>
        <fullName evidence="3">histidine kinase</fullName>
        <ecNumber evidence="3">2.7.13.3</ecNumber>
    </recommendedName>
</protein>
<keyword evidence="4" id="KW-0597">Phosphoprotein</keyword>
<feature type="domain" description="PAC" evidence="10">
    <location>
        <begin position="769"/>
        <end position="821"/>
    </location>
</feature>
<evidence type="ECO:0000259" key="10">
    <source>
        <dbReference type="PROSITE" id="PS50113"/>
    </source>
</evidence>
<dbReference type="SUPFAM" id="SSF47384">
    <property type="entry name" value="Homodimeric domain of signal transducing histidine kinase"/>
    <property type="match status" value="1"/>
</dbReference>
<dbReference type="InterPro" id="IPR036890">
    <property type="entry name" value="HATPase_C_sf"/>
</dbReference>
<dbReference type="RefSeq" id="WP_166283277.1">
    <property type="nucleotide sequence ID" value="NZ_JAANNP010000016.1"/>
</dbReference>
<comment type="caution">
    <text evidence="11">The sequence shown here is derived from an EMBL/GenBank/DDBJ whole genome shotgun (WGS) entry which is preliminary data.</text>
</comment>
<dbReference type="InterPro" id="IPR000700">
    <property type="entry name" value="PAS-assoc_C"/>
</dbReference>
<dbReference type="InterPro" id="IPR029016">
    <property type="entry name" value="GAF-like_dom_sf"/>
</dbReference>
<dbReference type="Pfam" id="PF13185">
    <property type="entry name" value="GAF_2"/>
    <property type="match status" value="1"/>
</dbReference>
<gene>
    <name evidence="11" type="ORF">G9H71_15085</name>
</gene>
<evidence type="ECO:0000313" key="11">
    <source>
        <dbReference type="EMBL" id="NHC15112.1"/>
    </source>
</evidence>
<dbReference type="PRINTS" id="PR00344">
    <property type="entry name" value="BCTRLSENSOR"/>
</dbReference>